<evidence type="ECO:0000313" key="2">
    <source>
        <dbReference type="EMBL" id="SHE59511.1"/>
    </source>
</evidence>
<dbReference type="PANTHER" id="PTHR37163:SF1">
    <property type="entry name" value="DUF501 DOMAIN-CONTAINING PROTEIN"/>
    <property type="match status" value="1"/>
</dbReference>
<proteinExistence type="predicted"/>
<comment type="caution">
    <text evidence="2">The sequence shown here is derived from an EMBL/GenBank/DDBJ whole genome shotgun (WGS) entry which is preliminary data.</text>
</comment>
<dbReference type="RefSeq" id="WP_084670681.1">
    <property type="nucleotide sequence ID" value="NZ_FQUI01000008.1"/>
</dbReference>
<dbReference type="Pfam" id="PF04417">
    <property type="entry name" value="DUF501"/>
    <property type="match status" value="1"/>
</dbReference>
<protein>
    <recommendedName>
        <fullName evidence="4">DUF501 domain-containing protein</fullName>
    </recommendedName>
</protein>
<dbReference type="PANTHER" id="PTHR37163">
    <property type="entry name" value="CONSERVED PROTEIN"/>
    <property type="match status" value="1"/>
</dbReference>
<dbReference type="OrthoDB" id="13546at2"/>
<dbReference type="EMBL" id="FQUI01000008">
    <property type="protein sequence ID" value="SHE59511.1"/>
    <property type="molecule type" value="Genomic_DNA"/>
</dbReference>
<reference evidence="2" key="1">
    <citation type="submission" date="2016-11" db="EMBL/GenBank/DDBJ databases">
        <authorList>
            <person name="Varghese N."/>
            <person name="Submissions S."/>
        </authorList>
    </citation>
    <scope>NUCLEOTIDE SEQUENCE [LARGE SCALE GENOMIC DNA]</scope>
    <source>
        <strain evidence="2">DSM 16785</strain>
    </source>
</reference>
<gene>
    <name evidence="2" type="ORF">SAMN02745164_00756</name>
</gene>
<organism evidence="2 3">
    <name type="scientific">Marinitoga hydrogenitolerans (strain DSM 16785 / JCM 12826 / AT1271)</name>
    <dbReference type="NCBI Taxonomy" id="1122195"/>
    <lineage>
        <taxon>Bacteria</taxon>
        <taxon>Thermotogati</taxon>
        <taxon>Thermotogota</taxon>
        <taxon>Thermotogae</taxon>
        <taxon>Petrotogales</taxon>
        <taxon>Petrotogaceae</taxon>
        <taxon>Marinitoga</taxon>
    </lineage>
</organism>
<dbReference type="AlphaFoldDB" id="A0A1M4URZ0"/>
<dbReference type="Proteomes" id="UP000184334">
    <property type="component" value="Unassembled WGS sequence"/>
</dbReference>
<name>A0A1M4URZ0_MARH1</name>
<evidence type="ECO:0000313" key="3">
    <source>
        <dbReference type="Proteomes" id="UP000184334"/>
    </source>
</evidence>
<keyword evidence="1" id="KW-0175">Coiled coil</keyword>
<accession>A0A1M4URZ0</accession>
<evidence type="ECO:0008006" key="4">
    <source>
        <dbReference type="Google" id="ProtNLM"/>
    </source>
</evidence>
<feature type="coiled-coil region" evidence="1">
    <location>
        <begin position="68"/>
        <end position="109"/>
    </location>
</feature>
<evidence type="ECO:0000256" key="1">
    <source>
        <dbReference type="SAM" id="Coils"/>
    </source>
</evidence>
<dbReference type="STRING" id="1122195.SAMN02745164_00756"/>
<dbReference type="InterPro" id="IPR007511">
    <property type="entry name" value="DUF501"/>
</dbReference>
<sequence>MDISTPTKKDIEIVEKQINRKPNKIISIPKRCSFGIPQVIESYPIKRDKPFPTLYWLTCPHLIKEVGKLESRGKIKEWENELKNNENLKKEYKNAHLEERKKRNKLLNNEPLWVKKRLENIGIGGISNFESIKCFHLQLASYLGGTKNPIGERVWNILEKKECENCICCLL</sequence>
<keyword evidence="3" id="KW-1185">Reference proteome</keyword>